<dbReference type="PaxDb" id="3880-AES99376"/>
<dbReference type="Pfam" id="PF00505">
    <property type="entry name" value="HMG_box"/>
    <property type="match status" value="1"/>
</dbReference>
<proteinExistence type="predicted"/>
<dbReference type="InterPro" id="IPR001606">
    <property type="entry name" value="ARID_dom"/>
</dbReference>
<dbReference type="Pfam" id="PF01388">
    <property type="entry name" value="ARID"/>
    <property type="match status" value="1"/>
</dbReference>
<dbReference type="Gene3D" id="1.10.30.10">
    <property type="entry name" value="High mobility group box domain"/>
    <property type="match status" value="2"/>
</dbReference>
<gene>
    <name evidence="6" type="primary">11442145</name>
    <name evidence="4" type="ordered locus">MTR_5g080030</name>
    <name evidence="5" type="ORF">MtrunA17_Chr5g0435401</name>
</gene>
<protein>
    <submittedName>
        <fullName evidence="4">ARID/bright DNA-binding domain protein</fullName>
    </submittedName>
    <submittedName>
        <fullName evidence="5">Putative transcription factor C2C2-YABBY family</fullName>
    </submittedName>
</protein>
<dbReference type="EMBL" id="PSQE01000005">
    <property type="protein sequence ID" value="RHN56985.1"/>
    <property type="molecule type" value="Genomic_DNA"/>
</dbReference>
<dbReference type="GO" id="GO:0005634">
    <property type="term" value="C:nucleus"/>
    <property type="evidence" value="ECO:0000318"/>
    <property type="project" value="GO_Central"/>
</dbReference>
<dbReference type="CDD" id="cd00084">
    <property type="entry name" value="HMG-box_SF"/>
    <property type="match status" value="2"/>
</dbReference>
<evidence type="ECO:0000256" key="1">
    <source>
        <dbReference type="PROSITE-ProRule" id="PRU00267"/>
    </source>
</evidence>
<dbReference type="CDD" id="cd16100">
    <property type="entry name" value="ARID"/>
    <property type="match status" value="1"/>
</dbReference>
<evidence type="ECO:0000259" key="3">
    <source>
        <dbReference type="PROSITE" id="PS51011"/>
    </source>
</evidence>
<reference evidence="8" key="4">
    <citation type="journal article" date="2018" name="Nat. Plants">
        <title>Whole-genome landscape of Medicago truncatula symbiotic genes.</title>
        <authorList>
            <person name="Pecrix Y."/>
            <person name="Staton S.E."/>
            <person name="Sallet E."/>
            <person name="Lelandais-Briere C."/>
            <person name="Moreau S."/>
            <person name="Carrere S."/>
            <person name="Blein T."/>
            <person name="Jardinaud M.F."/>
            <person name="Latrasse D."/>
            <person name="Zouine M."/>
            <person name="Zahm M."/>
            <person name="Kreplak J."/>
            <person name="Mayjonade B."/>
            <person name="Satge C."/>
            <person name="Perez M."/>
            <person name="Cauet S."/>
            <person name="Marande W."/>
            <person name="Chantry-Darmon C."/>
            <person name="Lopez-Roques C."/>
            <person name="Bouchez O."/>
            <person name="Berard A."/>
            <person name="Debelle F."/>
            <person name="Munos S."/>
            <person name="Bendahmane A."/>
            <person name="Berges H."/>
            <person name="Niebel A."/>
            <person name="Buitink J."/>
            <person name="Frugier F."/>
            <person name="Benhamed M."/>
            <person name="Crespi M."/>
            <person name="Gouzy J."/>
            <person name="Gamas P."/>
        </authorList>
    </citation>
    <scope>NUCLEOTIDE SEQUENCE [LARGE SCALE GENOMIC DNA]</scope>
    <source>
        <strain evidence="8">cv. Jemalong A17</strain>
    </source>
</reference>
<name>G7KBS3_MEDTR</name>
<dbReference type="eggNOG" id="ENOG502S6P1">
    <property type="taxonomic scope" value="Eukaryota"/>
</dbReference>
<feature type="domain" description="HMG box" evidence="2">
    <location>
        <begin position="203"/>
        <end position="271"/>
    </location>
</feature>
<dbReference type="Proteomes" id="UP000002051">
    <property type="component" value="Chromosome 5"/>
</dbReference>
<dbReference type="InterPro" id="IPR009071">
    <property type="entry name" value="HMG_box_dom"/>
</dbReference>
<organism evidence="4 7">
    <name type="scientific">Medicago truncatula</name>
    <name type="common">Barrel medic</name>
    <name type="synonym">Medicago tribuloides</name>
    <dbReference type="NCBI Taxonomy" id="3880"/>
    <lineage>
        <taxon>Eukaryota</taxon>
        <taxon>Viridiplantae</taxon>
        <taxon>Streptophyta</taxon>
        <taxon>Embryophyta</taxon>
        <taxon>Tracheophyta</taxon>
        <taxon>Spermatophyta</taxon>
        <taxon>Magnoliopsida</taxon>
        <taxon>eudicotyledons</taxon>
        <taxon>Gunneridae</taxon>
        <taxon>Pentapetalae</taxon>
        <taxon>rosids</taxon>
        <taxon>fabids</taxon>
        <taxon>Fabales</taxon>
        <taxon>Fabaceae</taxon>
        <taxon>Papilionoideae</taxon>
        <taxon>50 kb inversion clade</taxon>
        <taxon>NPAAA clade</taxon>
        <taxon>Hologalegina</taxon>
        <taxon>IRL clade</taxon>
        <taxon>Trifolieae</taxon>
        <taxon>Medicago</taxon>
    </lineage>
</organism>
<dbReference type="Gramene" id="rna32458">
    <property type="protein sequence ID" value="RHN56985.1"/>
    <property type="gene ID" value="gene32458"/>
</dbReference>
<dbReference type="HOGENOM" id="CLU_667947_0_0_1"/>
<dbReference type="SMART" id="SM00501">
    <property type="entry name" value="BRIGHT"/>
    <property type="match status" value="1"/>
</dbReference>
<dbReference type="KEGG" id="mtr:11442145"/>
<evidence type="ECO:0000313" key="7">
    <source>
        <dbReference type="Proteomes" id="UP000002051"/>
    </source>
</evidence>
<dbReference type="SMART" id="SM00398">
    <property type="entry name" value="HMG"/>
    <property type="match status" value="2"/>
</dbReference>
<feature type="domain" description="ARID" evidence="3">
    <location>
        <begin position="33"/>
        <end position="130"/>
    </location>
</feature>
<dbReference type="InterPro" id="IPR036431">
    <property type="entry name" value="ARID_dom_sf"/>
</dbReference>
<dbReference type="STRING" id="3880.G7KBS3"/>
<reference evidence="5" key="5">
    <citation type="journal article" date="2018" name="Nat. Plants">
        <title>Whole-genome landscape of Medicago truncatula symbiotic genes.</title>
        <authorList>
            <person name="Pecrix Y."/>
            <person name="Gamas P."/>
            <person name="Carrere S."/>
        </authorList>
    </citation>
    <scope>NUCLEOTIDE SEQUENCE</scope>
    <source>
        <tissue evidence="5">Leaves</tissue>
    </source>
</reference>
<evidence type="ECO:0000259" key="2">
    <source>
        <dbReference type="PROSITE" id="PS50118"/>
    </source>
</evidence>
<dbReference type="AlphaFoldDB" id="G7KBS3"/>
<dbReference type="PROSITE" id="PS50118">
    <property type="entry name" value="HMG_BOX_2"/>
    <property type="match status" value="1"/>
</dbReference>
<dbReference type="InterPro" id="IPR036910">
    <property type="entry name" value="HMG_box_dom_sf"/>
</dbReference>
<reference evidence="4 7" key="2">
    <citation type="journal article" date="2014" name="BMC Genomics">
        <title>An improved genome release (version Mt4.0) for the model legume Medicago truncatula.</title>
        <authorList>
            <person name="Tang H."/>
            <person name="Krishnakumar V."/>
            <person name="Bidwell S."/>
            <person name="Rosen B."/>
            <person name="Chan A."/>
            <person name="Zhou S."/>
            <person name="Gentzbittel L."/>
            <person name="Childs K.L."/>
            <person name="Yandell M."/>
            <person name="Gundlach H."/>
            <person name="Mayer K.F."/>
            <person name="Schwartz D.C."/>
            <person name="Town C.D."/>
        </authorList>
    </citation>
    <scope>GENOME REANNOTATION</scope>
    <source>
        <strain evidence="6 7">cv. Jemalong A17</strain>
    </source>
</reference>
<dbReference type="PANTHER" id="PTHR46691">
    <property type="entry name" value="HIGH MOBILITY GROUP B PROTEIN 9"/>
    <property type="match status" value="1"/>
</dbReference>
<dbReference type="Proteomes" id="UP000265566">
    <property type="component" value="Chromosome 5"/>
</dbReference>
<keyword evidence="7" id="KW-1185">Reference proteome</keyword>
<dbReference type="EMBL" id="CM001221">
    <property type="protein sequence ID" value="AES99376.1"/>
    <property type="molecule type" value="Genomic_DNA"/>
</dbReference>
<dbReference type="EnsemblPlants" id="AES99376">
    <property type="protein sequence ID" value="AES99376"/>
    <property type="gene ID" value="MTR_5g080030"/>
</dbReference>
<accession>G7KBS3</accession>
<reference evidence="6" key="3">
    <citation type="submission" date="2015-04" db="UniProtKB">
        <authorList>
            <consortium name="EnsemblPlants"/>
        </authorList>
    </citation>
    <scope>IDENTIFICATION</scope>
    <source>
        <strain evidence="6">cv. Jemalong A17</strain>
    </source>
</reference>
<dbReference type="SMR" id="G7KBS3"/>
<evidence type="ECO:0000313" key="5">
    <source>
        <dbReference type="EMBL" id="RHN56985.1"/>
    </source>
</evidence>
<dbReference type="Gene3D" id="1.10.150.60">
    <property type="entry name" value="ARID DNA-binding domain"/>
    <property type="match status" value="1"/>
</dbReference>
<dbReference type="SUPFAM" id="SSF46774">
    <property type="entry name" value="ARID-like"/>
    <property type="match status" value="1"/>
</dbReference>
<evidence type="ECO:0000313" key="4">
    <source>
        <dbReference type="EMBL" id="AES99376.1"/>
    </source>
</evidence>
<dbReference type="PROSITE" id="PS51011">
    <property type="entry name" value="ARID"/>
    <property type="match status" value="1"/>
</dbReference>
<dbReference type="GO" id="GO:0003677">
    <property type="term" value="F:DNA binding"/>
    <property type="evidence" value="ECO:0000318"/>
    <property type="project" value="GO_Central"/>
</dbReference>
<dbReference type="OrthoDB" id="1919336at2759"/>
<dbReference type="PANTHER" id="PTHR46691:SF5">
    <property type="entry name" value="HMG (HIGH MOBILITY GROUP) BOX PROTEIN"/>
    <property type="match status" value="1"/>
</dbReference>
<feature type="DNA-binding region" description="HMG box" evidence="1">
    <location>
        <begin position="203"/>
        <end position="271"/>
    </location>
</feature>
<dbReference type="SUPFAM" id="SSF47095">
    <property type="entry name" value="HMG-box"/>
    <property type="match status" value="2"/>
</dbReference>
<keyword evidence="1 4" id="KW-0238">DNA-binding</keyword>
<dbReference type="SMART" id="SM01014">
    <property type="entry name" value="ARID"/>
    <property type="match status" value="1"/>
</dbReference>
<evidence type="ECO:0000313" key="8">
    <source>
        <dbReference type="Proteomes" id="UP000265566"/>
    </source>
</evidence>
<evidence type="ECO:0000313" key="6">
    <source>
        <dbReference type="EnsemblPlants" id="AES99376"/>
    </source>
</evidence>
<keyword evidence="1" id="KW-0539">Nucleus</keyword>
<reference evidence="4 7" key="1">
    <citation type="journal article" date="2011" name="Nature">
        <title>The Medicago genome provides insight into the evolution of rhizobial symbioses.</title>
        <authorList>
            <person name="Young N.D."/>
            <person name="Debelle F."/>
            <person name="Oldroyd G.E."/>
            <person name="Geurts R."/>
            <person name="Cannon S.B."/>
            <person name="Udvardi M.K."/>
            <person name="Benedito V.A."/>
            <person name="Mayer K.F."/>
            <person name="Gouzy J."/>
            <person name="Schoof H."/>
            <person name="Van de Peer Y."/>
            <person name="Proost S."/>
            <person name="Cook D.R."/>
            <person name="Meyers B.C."/>
            <person name="Spannagl M."/>
            <person name="Cheung F."/>
            <person name="De Mita S."/>
            <person name="Krishnakumar V."/>
            <person name="Gundlach H."/>
            <person name="Zhou S."/>
            <person name="Mudge J."/>
            <person name="Bharti A.K."/>
            <person name="Murray J.D."/>
            <person name="Naoumkina M.A."/>
            <person name="Rosen B."/>
            <person name="Silverstein K.A."/>
            <person name="Tang H."/>
            <person name="Rombauts S."/>
            <person name="Zhao P.X."/>
            <person name="Zhou P."/>
            <person name="Barbe V."/>
            <person name="Bardou P."/>
            <person name="Bechner M."/>
            <person name="Bellec A."/>
            <person name="Berger A."/>
            <person name="Berges H."/>
            <person name="Bidwell S."/>
            <person name="Bisseling T."/>
            <person name="Choisne N."/>
            <person name="Couloux A."/>
            <person name="Denny R."/>
            <person name="Deshpande S."/>
            <person name="Dai X."/>
            <person name="Doyle J.J."/>
            <person name="Dudez A.M."/>
            <person name="Farmer A.D."/>
            <person name="Fouteau S."/>
            <person name="Franken C."/>
            <person name="Gibelin C."/>
            <person name="Gish J."/>
            <person name="Goldstein S."/>
            <person name="Gonzalez A.J."/>
            <person name="Green P.J."/>
            <person name="Hallab A."/>
            <person name="Hartog M."/>
            <person name="Hua A."/>
            <person name="Humphray S.J."/>
            <person name="Jeong D.H."/>
            <person name="Jing Y."/>
            <person name="Jocker A."/>
            <person name="Kenton S.M."/>
            <person name="Kim D.J."/>
            <person name="Klee K."/>
            <person name="Lai H."/>
            <person name="Lang C."/>
            <person name="Lin S."/>
            <person name="Macmil S.L."/>
            <person name="Magdelenat G."/>
            <person name="Matthews L."/>
            <person name="McCorrison J."/>
            <person name="Monaghan E.L."/>
            <person name="Mun J.H."/>
            <person name="Najar F.Z."/>
            <person name="Nicholson C."/>
            <person name="Noirot C."/>
            <person name="O'Bleness M."/>
            <person name="Paule C.R."/>
            <person name="Poulain J."/>
            <person name="Prion F."/>
            <person name="Qin B."/>
            <person name="Qu C."/>
            <person name="Retzel E.F."/>
            <person name="Riddle C."/>
            <person name="Sallet E."/>
            <person name="Samain S."/>
            <person name="Samson N."/>
            <person name="Sanders I."/>
            <person name="Saurat O."/>
            <person name="Scarpelli C."/>
            <person name="Schiex T."/>
            <person name="Segurens B."/>
            <person name="Severin A.J."/>
            <person name="Sherrier D.J."/>
            <person name="Shi R."/>
            <person name="Sims S."/>
            <person name="Singer S.R."/>
            <person name="Sinharoy S."/>
            <person name="Sterck L."/>
            <person name="Viollet A."/>
            <person name="Wang B.B."/>
            <person name="Wang K."/>
            <person name="Wang M."/>
            <person name="Wang X."/>
            <person name="Warfsmann J."/>
            <person name="Weissenbach J."/>
            <person name="White D.D."/>
            <person name="White J.D."/>
            <person name="Wiley G.B."/>
            <person name="Wincker P."/>
            <person name="Xing Y."/>
            <person name="Yang L."/>
            <person name="Yao Z."/>
            <person name="Ying F."/>
            <person name="Zhai J."/>
            <person name="Zhou L."/>
            <person name="Zuber A."/>
            <person name="Denarie J."/>
            <person name="Dixon R.A."/>
            <person name="May G.D."/>
            <person name="Schwartz D.C."/>
            <person name="Rogers J."/>
            <person name="Quetier F."/>
            <person name="Town C.D."/>
            <person name="Roe B.A."/>
        </authorList>
    </citation>
    <scope>NUCLEOTIDE SEQUENCE [LARGE SCALE GENOMIC DNA]</scope>
    <source>
        <strain evidence="4">A17</strain>
        <strain evidence="6 7">cv. Jemalong A17</strain>
    </source>
</reference>
<sequence>MEEGNELVMEMVPYENENEIISSMEEGKELEMELEMVPYYTLTESFYRKLKELLDPSGFNLIYDVRKTSLDLYLFYLEVTKRGGYHQVDQEKKWGEVVSALKLEGNNATLCDQLEKLYKELLYKFETLYFYRSPATGSNTGPVERNQNSTTSLSQLMDDQDYLKARKISEHYSSQITGIGYQEFQVVQQAPSKNKEKKKRRGAPIGQSGYNIFLKQECARLKANHPDVGGRKIIDMAIDAWNKLSDNEKRPYEEASMKIKEEVKEAPTNNKEKKKHRGVPRGQKSAYQIFLKHECARLKADHQFQGDRKLKAIDAWKMMSPLEKLPYEEESMKIKEEIKAAMIQKSTEDLNRDEERPIVCGDYYSVTSQPLSNDSFGNNAAVDLTEKVSEDPFFPGDLNDHHLLDFPSGEPK</sequence>